<reference evidence="1 2" key="1">
    <citation type="submission" date="2021-06" db="EMBL/GenBank/DDBJ databases">
        <title>Caerostris darwini draft genome.</title>
        <authorList>
            <person name="Kono N."/>
            <person name="Arakawa K."/>
        </authorList>
    </citation>
    <scope>NUCLEOTIDE SEQUENCE [LARGE SCALE GENOMIC DNA]</scope>
</reference>
<keyword evidence="2" id="KW-1185">Reference proteome</keyword>
<dbReference type="Proteomes" id="UP001054837">
    <property type="component" value="Unassembled WGS sequence"/>
</dbReference>
<dbReference type="AlphaFoldDB" id="A0AAV4MFE4"/>
<dbReference type="EMBL" id="BPLQ01000340">
    <property type="protein sequence ID" value="GIX70166.1"/>
    <property type="molecule type" value="Genomic_DNA"/>
</dbReference>
<proteinExistence type="predicted"/>
<gene>
    <name evidence="1" type="ORF">CDAR_527851</name>
</gene>
<name>A0AAV4MFE4_9ARAC</name>
<sequence length="107" mass="12299">MTYPTSQVVPAFVFGKRELSRFPGADRSISLQERFRSRREMSIFLCLNRTRKKNKKKWRLSIHSMYVLIQGIRSHSAAIRTAMPSDFYPLNISASSLEDVCTENAGI</sequence>
<protein>
    <submittedName>
        <fullName evidence="1">Uncharacterized protein</fullName>
    </submittedName>
</protein>
<evidence type="ECO:0000313" key="2">
    <source>
        <dbReference type="Proteomes" id="UP001054837"/>
    </source>
</evidence>
<evidence type="ECO:0000313" key="1">
    <source>
        <dbReference type="EMBL" id="GIX70166.1"/>
    </source>
</evidence>
<comment type="caution">
    <text evidence="1">The sequence shown here is derived from an EMBL/GenBank/DDBJ whole genome shotgun (WGS) entry which is preliminary data.</text>
</comment>
<accession>A0AAV4MFE4</accession>
<organism evidence="1 2">
    <name type="scientific">Caerostris darwini</name>
    <dbReference type="NCBI Taxonomy" id="1538125"/>
    <lineage>
        <taxon>Eukaryota</taxon>
        <taxon>Metazoa</taxon>
        <taxon>Ecdysozoa</taxon>
        <taxon>Arthropoda</taxon>
        <taxon>Chelicerata</taxon>
        <taxon>Arachnida</taxon>
        <taxon>Araneae</taxon>
        <taxon>Araneomorphae</taxon>
        <taxon>Entelegynae</taxon>
        <taxon>Araneoidea</taxon>
        <taxon>Araneidae</taxon>
        <taxon>Caerostris</taxon>
    </lineage>
</organism>